<proteinExistence type="predicted"/>
<dbReference type="GO" id="GO:0004843">
    <property type="term" value="F:cysteine-type deubiquitinase activity"/>
    <property type="evidence" value="ECO:0007669"/>
    <property type="project" value="InterPro"/>
</dbReference>
<dbReference type="InterPro" id="IPR038765">
    <property type="entry name" value="Papain-like_cys_pep_sf"/>
</dbReference>
<dbReference type="SUPFAM" id="SSF54001">
    <property type="entry name" value="Cysteine proteinases"/>
    <property type="match status" value="1"/>
</dbReference>
<dbReference type="InterPro" id="IPR001394">
    <property type="entry name" value="Peptidase_C19_UCH"/>
</dbReference>
<protein>
    <recommendedName>
        <fullName evidence="1">USP domain-containing protein</fullName>
    </recommendedName>
</protein>
<dbReference type="InterPro" id="IPR050185">
    <property type="entry name" value="Ub_carboxyl-term_hydrolase"/>
</dbReference>
<dbReference type="PROSITE" id="PS50235">
    <property type="entry name" value="USP_3"/>
    <property type="match status" value="1"/>
</dbReference>
<dbReference type="GO" id="GO:0016579">
    <property type="term" value="P:protein deubiquitination"/>
    <property type="evidence" value="ECO:0007669"/>
    <property type="project" value="InterPro"/>
</dbReference>
<organism evidence="2">
    <name type="scientific">viral metagenome</name>
    <dbReference type="NCBI Taxonomy" id="1070528"/>
    <lineage>
        <taxon>unclassified sequences</taxon>
        <taxon>metagenomes</taxon>
        <taxon>organismal metagenomes</taxon>
    </lineage>
</organism>
<feature type="domain" description="USP" evidence="1">
    <location>
        <begin position="9"/>
        <end position="292"/>
    </location>
</feature>
<dbReference type="PANTHER" id="PTHR21646">
    <property type="entry name" value="UBIQUITIN CARBOXYL-TERMINAL HYDROLASE"/>
    <property type="match status" value="1"/>
</dbReference>
<dbReference type="InterPro" id="IPR028889">
    <property type="entry name" value="USP"/>
</dbReference>
<dbReference type="InterPro" id="IPR018200">
    <property type="entry name" value="USP_CS"/>
</dbReference>
<dbReference type="Pfam" id="PF00443">
    <property type="entry name" value="UCH"/>
    <property type="match status" value="1"/>
</dbReference>
<evidence type="ECO:0000313" key="2">
    <source>
        <dbReference type="EMBL" id="QHT22005.1"/>
    </source>
</evidence>
<accession>A0A6C0E3M9</accession>
<reference evidence="2" key="1">
    <citation type="journal article" date="2020" name="Nature">
        <title>Giant virus diversity and host interactions through global metagenomics.</title>
        <authorList>
            <person name="Schulz F."/>
            <person name="Roux S."/>
            <person name="Paez-Espino D."/>
            <person name="Jungbluth S."/>
            <person name="Walsh D.A."/>
            <person name="Denef V.J."/>
            <person name="McMahon K.D."/>
            <person name="Konstantinidis K.T."/>
            <person name="Eloe-Fadrosh E.A."/>
            <person name="Kyrpides N.C."/>
            <person name="Woyke T."/>
        </authorList>
    </citation>
    <scope>NUCLEOTIDE SEQUENCE</scope>
    <source>
        <strain evidence="2">GVMAG-M-3300023179-103</strain>
    </source>
</reference>
<dbReference type="PROSITE" id="PS00972">
    <property type="entry name" value="USP_1"/>
    <property type="match status" value="1"/>
</dbReference>
<dbReference type="AlphaFoldDB" id="A0A6C0E3M9"/>
<dbReference type="Gene3D" id="3.90.70.10">
    <property type="entry name" value="Cysteine proteinases"/>
    <property type="match status" value="1"/>
</dbReference>
<name>A0A6C0E3M9_9ZZZZ</name>
<sequence length="293" mass="33856">MSYILNKLVGLSNIGNTCYMNSTLQALFGSNIFNNVLFLYLKKYPNCIDNISYMLKAYISLVIEISRTNNSFYNPAEFKTILGKENDLFFGYQQQDAHELLVYLVNDFCDDKKSKKISQLIKKLCFGKYKQYVYCKSCRNTSITYTEFFDINLQIPNKSNITLKDCFEEEFLKIDRLDDDNKYFCNTCQTKTVANKKIEIESVPDVLFISLKRFTNNNKISTPVKICHNINLENKKLELVSTINHYGGCGGGHYTANVKKNGSWYNANDSSINNINFSLEDPSIYVMVYQFCD</sequence>
<dbReference type="EMBL" id="MN739700">
    <property type="protein sequence ID" value="QHT22005.1"/>
    <property type="molecule type" value="Genomic_DNA"/>
</dbReference>
<evidence type="ECO:0000259" key="1">
    <source>
        <dbReference type="PROSITE" id="PS50235"/>
    </source>
</evidence>